<dbReference type="InterPro" id="IPR006693">
    <property type="entry name" value="AB_hydrolase_lipase"/>
</dbReference>
<keyword evidence="4 7" id="KW-0442">Lipid degradation</keyword>
<dbReference type="Gene3D" id="3.40.50.1820">
    <property type="entry name" value="alpha/beta hydrolase"/>
    <property type="match status" value="1"/>
</dbReference>
<evidence type="ECO:0000256" key="4">
    <source>
        <dbReference type="ARBA" id="ARBA00022963"/>
    </source>
</evidence>
<keyword evidence="3 7" id="KW-0378">Hydrolase</keyword>
<dbReference type="Proteomes" id="UP000085678">
    <property type="component" value="Unplaced"/>
</dbReference>
<evidence type="ECO:0000256" key="3">
    <source>
        <dbReference type="ARBA" id="ARBA00022801"/>
    </source>
</evidence>
<dbReference type="STRING" id="7574.A0A1S3H4P9"/>
<comment type="similarity">
    <text evidence="1 7">Belongs to the AB hydrolase superfamily. Lipase family.</text>
</comment>
<keyword evidence="11" id="KW-1185">Reference proteome</keyword>
<dbReference type="Pfam" id="PF04083">
    <property type="entry name" value="Abhydro_lipase"/>
    <property type="match status" value="1"/>
</dbReference>
<evidence type="ECO:0000313" key="11">
    <source>
        <dbReference type="Proteomes" id="UP000085678"/>
    </source>
</evidence>
<dbReference type="RefSeq" id="XP_013380109.1">
    <property type="nucleotide sequence ID" value="XM_013524655.1"/>
</dbReference>
<protein>
    <recommendedName>
        <fullName evidence="7">Lipase</fullName>
    </recommendedName>
</protein>
<dbReference type="InterPro" id="IPR025483">
    <property type="entry name" value="Lipase_euk"/>
</dbReference>
<evidence type="ECO:0000313" key="13">
    <source>
        <dbReference type="RefSeq" id="XP_013380110.1"/>
    </source>
</evidence>
<evidence type="ECO:0000256" key="2">
    <source>
        <dbReference type="ARBA" id="ARBA00022729"/>
    </source>
</evidence>
<dbReference type="GeneID" id="106151409"/>
<dbReference type="PIRSF" id="PIRSF000862">
    <property type="entry name" value="Steryl_ester_lip"/>
    <property type="match status" value="1"/>
</dbReference>
<name>A0A1S3H4P9_LINAN</name>
<organism evidence="11 12">
    <name type="scientific">Lingula anatina</name>
    <name type="common">Brachiopod</name>
    <name type="synonym">Lingula unguis</name>
    <dbReference type="NCBI Taxonomy" id="7574"/>
    <lineage>
        <taxon>Eukaryota</taxon>
        <taxon>Metazoa</taxon>
        <taxon>Spiralia</taxon>
        <taxon>Lophotrochozoa</taxon>
        <taxon>Brachiopoda</taxon>
        <taxon>Linguliformea</taxon>
        <taxon>Lingulata</taxon>
        <taxon>Lingulida</taxon>
        <taxon>Linguloidea</taxon>
        <taxon>Lingulidae</taxon>
        <taxon>Lingula</taxon>
    </lineage>
</organism>
<feature type="signal peptide" evidence="9">
    <location>
        <begin position="1"/>
        <end position="23"/>
    </location>
</feature>
<proteinExistence type="inferred from homology"/>
<dbReference type="AlphaFoldDB" id="A0A1S3H4P9"/>
<dbReference type="KEGG" id="lak:106151409"/>
<accession>A0A1S3H4P9</accession>
<evidence type="ECO:0000256" key="7">
    <source>
        <dbReference type="PIRNR" id="PIRNR000862"/>
    </source>
</evidence>
<feature type="chain" id="PRO_5014545698" description="Lipase" evidence="9">
    <location>
        <begin position="24"/>
        <end position="413"/>
    </location>
</feature>
<evidence type="ECO:0000256" key="9">
    <source>
        <dbReference type="SAM" id="SignalP"/>
    </source>
</evidence>
<evidence type="ECO:0000256" key="1">
    <source>
        <dbReference type="ARBA" id="ARBA00010701"/>
    </source>
</evidence>
<dbReference type="RefSeq" id="XP_013380110.1">
    <property type="nucleotide sequence ID" value="XM_013524656.1"/>
</dbReference>
<evidence type="ECO:0000256" key="6">
    <source>
        <dbReference type="ARBA" id="ARBA00023180"/>
    </source>
</evidence>
<feature type="active site" description="Charge relay system" evidence="8">
    <location>
        <position position="388"/>
    </location>
</feature>
<dbReference type="OrthoDB" id="9974421at2759"/>
<dbReference type="SUPFAM" id="SSF53474">
    <property type="entry name" value="alpha/beta-Hydrolases"/>
    <property type="match status" value="1"/>
</dbReference>
<evidence type="ECO:0000256" key="8">
    <source>
        <dbReference type="PIRSR" id="PIRSR000862-1"/>
    </source>
</evidence>
<feature type="active site" description="Nucleophile" evidence="8">
    <location>
        <position position="187"/>
    </location>
</feature>
<keyword evidence="2 9" id="KW-0732">Signal</keyword>
<dbReference type="PANTHER" id="PTHR11005">
    <property type="entry name" value="LYSOSOMAL ACID LIPASE-RELATED"/>
    <property type="match status" value="1"/>
</dbReference>
<keyword evidence="6" id="KW-0325">Glycoprotein</keyword>
<dbReference type="FunFam" id="3.40.50.1820:FF:000021">
    <property type="entry name" value="Lipase"/>
    <property type="match status" value="1"/>
</dbReference>
<reference evidence="12 13" key="1">
    <citation type="submission" date="2025-04" db="UniProtKB">
        <authorList>
            <consortium name="RefSeq"/>
        </authorList>
    </citation>
    <scope>IDENTIFICATION</scope>
    <source>
        <tissue evidence="12 13">Gonads</tissue>
    </source>
</reference>
<evidence type="ECO:0000259" key="10">
    <source>
        <dbReference type="Pfam" id="PF04083"/>
    </source>
</evidence>
<dbReference type="GO" id="GO:0016788">
    <property type="term" value="F:hydrolase activity, acting on ester bonds"/>
    <property type="evidence" value="ECO:0007669"/>
    <property type="project" value="InterPro"/>
</dbReference>
<keyword evidence="5" id="KW-0443">Lipid metabolism</keyword>
<evidence type="ECO:0000313" key="12">
    <source>
        <dbReference type="RefSeq" id="XP_013380109.1"/>
    </source>
</evidence>
<dbReference type="GO" id="GO:0016042">
    <property type="term" value="P:lipid catabolic process"/>
    <property type="evidence" value="ECO:0007669"/>
    <property type="project" value="UniProtKB-KW"/>
</dbReference>
<feature type="domain" description="Partial AB-hydrolase lipase" evidence="10">
    <location>
        <begin position="53"/>
        <end position="112"/>
    </location>
</feature>
<feature type="active site" description="Charge relay system" evidence="8">
    <location>
        <position position="359"/>
    </location>
</feature>
<gene>
    <name evidence="12 13" type="primary">LOC106151409</name>
</gene>
<evidence type="ECO:0000256" key="5">
    <source>
        <dbReference type="ARBA" id="ARBA00023098"/>
    </source>
</evidence>
<sequence>MLKPSTSIFLVILLSWSNKPAAGLSLKNDNGISKQINIRRWRHLDPEIDMNASELITSKGYPCEEYTVKTGDGYLLGIQRIPFGSKNSSTPRPVAFLQHGLLCTSTNWLTNLPNESLAFILADAGYDVWLGNVRGNTYSRRHVNYSVNSEEFWAFSWDHHASSDLPAMVNFVLNKTGQSQLHYIGHSQGTLMAFAHMSTNPEFAKKLKGFYALGPVATVGHMKSIPLKILSDIPTAILYDMFGKKDFLPNNELIDFLAKTVCDEATRFICSDIIFVIAGYDKAQLNMTRLPVYIAHTPAGTSAQNMIHFQQMVIHGEFRMFDYGSPKANREHYNGQSTPPYYDARKVQAPTYLYYGGKDLLADPQDVKSLMALLPNLKGSQLIPSFDHLDFIWGMDAYDFVYKNVIEAMKSLD</sequence>
<dbReference type="InterPro" id="IPR029058">
    <property type="entry name" value="AB_hydrolase_fold"/>
</dbReference>